<evidence type="ECO:0000256" key="16">
    <source>
        <dbReference type="SAM" id="Phobius"/>
    </source>
</evidence>
<dbReference type="GO" id="GO:0008360">
    <property type="term" value="P:regulation of cell shape"/>
    <property type="evidence" value="ECO:0007669"/>
    <property type="project" value="UniProtKB-KW"/>
</dbReference>
<keyword evidence="9 16" id="KW-1133">Transmembrane helix</keyword>
<dbReference type="InterPro" id="IPR001264">
    <property type="entry name" value="Glyco_trans_51"/>
</dbReference>
<evidence type="ECO:0000256" key="3">
    <source>
        <dbReference type="ARBA" id="ARBA00022670"/>
    </source>
</evidence>
<dbReference type="RefSeq" id="WP_012845744.1">
    <property type="nucleotide sequence ID" value="NC_013504.1"/>
</dbReference>
<dbReference type="Pfam" id="PF00912">
    <property type="entry name" value="Transgly"/>
    <property type="match status" value="1"/>
</dbReference>
<dbReference type="HOGENOM" id="CLU_006354_2_0_9"/>
<evidence type="ECO:0000256" key="12">
    <source>
        <dbReference type="ARBA" id="ARBA00023316"/>
    </source>
</evidence>
<evidence type="ECO:0000256" key="4">
    <source>
        <dbReference type="ARBA" id="ARBA00022676"/>
    </source>
</evidence>
<evidence type="ECO:0000256" key="5">
    <source>
        <dbReference type="ARBA" id="ARBA00022679"/>
    </source>
</evidence>
<evidence type="ECO:0000256" key="13">
    <source>
        <dbReference type="ARBA" id="ARBA00034000"/>
    </source>
</evidence>
<evidence type="ECO:0000256" key="14">
    <source>
        <dbReference type="ARBA" id="ARBA00049902"/>
    </source>
</evidence>
<keyword evidence="12" id="KW-0961">Cell wall biogenesis/degradation</keyword>
<dbReference type="CAZy" id="GT51">
    <property type="family name" value="Glycosyltransferase Family 51"/>
</dbReference>
<keyword evidence="1" id="KW-1003">Cell membrane</keyword>
<evidence type="ECO:0000256" key="9">
    <source>
        <dbReference type="ARBA" id="ARBA00022989"/>
    </source>
</evidence>
<dbReference type="InterPro" id="IPR050396">
    <property type="entry name" value="Glycosyltr_51/Transpeptidase"/>
</dbReference>
<dbReference type="SUPFAM" id="SSF56601">
    <property type="entry name" value="beta-lactamase/transpeptidase-like"/>
    <property type="match status" value="1"/>
</dbReference>
<dbReference type="AlphaFoldDB" id="D0R2I2"/>
<feature type="compositionally biased region" description="Low complexity" evidence="15">
    <location>
        <begin position="869"/>
        <end position="945"/>
    </location>
</feature>
<evidence type="ECO:0000313" key="19">
    <source>
        <dbReference type="Proteomes" id="UP000002627"/>
    </source>
</evidence>
<gene>
    <name evidence="18" type="ordered locus">FI9785_508</name>
</gene>
<evidence type="ECO:0000256" key="8">
    <source>
        <dbReference type="ARBA" id="ARBA00022984"/>
    </source>
</evidence>
<feature type="domain" description="Glycosyl transferase family 51" evidence="17">
    <location>
        <begin position="110"/>
        <end position="287"/>
    </location>
</feature>
<dbReference type="GO" id="GO:0030288">
    <property type="term" value="C:outer membrane-bounded periplasmic space"/>
    <property type="evidence" value="ECO:0007669"/>
    <property type="project" value="TreeGrafter"/>
</dbReference>
<dbReference type="PANTHER" id="PTHR32282">
    <property type="entry name" value="BINDING PROTEIN TRANSPEPTIDASE, PUTATIVE-RELATED"/>
    <property type="match status" value="1"/>
</dbReference>
<dbReference type="InterPro" id="IPR012338">
    <property type="entry name" value="Beta-lactam/transpept-like"/>
</dbReference>
<organism evidence="18 19">
    <name type="scientific">Lactobacillus johnsonii (strain FI9785)</name>
    <dbReference type="NCBI Taxonomy" id="633699"/>
    <lineage>
        <taxon>Bacteria</taxon>
        <taxon>Bacillati</taxon>
        <taxon>Bacillota</taxon>
        <taxon>Bacilli</taxon>
        <taxon>Lactobacillales</taxon>
        <taxon>Lactobacillaceae</taxon>
        <taxon>Lactobacillus</taxon>
    </lineage>
</organism>
<evidence type="ECO:0000259" key="17">
    <source>
        <dbReference type="Pfam" id="PF00912"/>
    </source>
</evidence>
<keyword evidence="10 16" id="KW-0472">Membrane</keyword>
<accession>D0R2I2</accession>
<evidence type="ECO:0000313" key="18">
    <source>
        <dbReference type="EMBL" id="CAX66388.1"/>
    </source>
</evidence>
<dbReference type="PANTHER" id="PTHR32282:SF32">
    <property type="entry name" value="PENICILLIN-BINDING PROTEIN 2A"/>
    <property type="match status" value="1"/>
</dbReference>
<protein>
    <submittedName>
        <fullName evidence="18">Bifunctional glycosyltransferase/transpeptidase penicillin-binding protein</fullName>
    </submittedName>
</protein>
<evidence type="ECO:0000256" key="6">
    <source>
        <dbReference type="ARBA" id="ARBA00022692"/>
    </source>
</evidence>
<evidence type="ECO:0000256" key="15">
    <source>
        <dbReference type="SAM" id="MobiDB-lite"/>
    </source>
</evidence>
<feature type="transmembrane region" description="Helical" evidence="16">
    <location>
        <begin position="44"/>
        <end position="68"/>
    </location>
</feature>
<dbReference type="Gene3D" id="1.10.3810.10">
    <property type="entry name" value="Biosynthetic peptidoglycan transglycosylase-like"/>
    <property type="match status" value="1"/>
</dbReference>
<proteinExistence type="predicted"/>
<dbReference type="GO" id="GO:0006508">
    <property type="term" value="P:proteolysis"/>
    <property type="evidence" value="ECO:0007669"/>
    <property type="project" value="UniProtKB-KW"/>
</dbReference>
<dbReference type="Gene3D" id="3.40.710.10">
    <property type="entry name" value="DD-peptidase/beta-lactamase superfamily"/>
    <property type="match status" value="1"/>
</dbReference>
<reference evidence="18 19" key="1">
    <citation type="journal article" date="2009" name="J. Bacteriol.">
        <title>Complete genome sequence of Lactobacillus johnsonii FI9785, a competitive exclusion agent against pathogens in poultry.</title>
        <authorList>
            <person name="Wegmann U."/>
            <person name="Overweg K."/>
            <person name="Horn N."/>
            <person name="Goesmann A."/>
            <person name="Narbad A."/>
            <person name="Gasson M.J."/>
            <person name="Shearman C."/>
        </authorList>
    </citation>
    <scope>NUCLEOTIDE SEQUENCE [LARGE SCALE GENOMIC DNA]</scope>
    <source>
        <strain evidence="18 19">FI9785</strain>
    </source>
</reference>
<dbReference type="Proteomes" id="UP000002627">
    <property type="component" value="Chromosome"/>
</dbReference>
<comment type="catalytic activity">
    <reaction evidence="14">
        <text>[GlcNAc-(1-&gt;4)-Mur2Ac(oyl-L-Ala-gamma-D-Glu-L-Lys-D-Ala-D-Ala)](n)-di-trans,octa-cis-undecaprenyl diphosphate + beta-D-GlcNAc-(1-&gt;4)-Mur2Ac(oyl-L-Ala-gamma-D-Glu-L-Lys-D-Ala-D-Ala)-di-trans,octa-cis-undecaprenyl diphosphate = [GlcNAc-(1-&gt;4)-Mur2Ac(oyl-L-Ala-gamma-D-Glu-L-Lys-D-Ala-D-Ala)](n+1)-di-trans,octa-cis-undecaprenyl diphosphate + di-trans,octa-cis-undecaprenyl diphosphate + H(+)</text>
        <dbReference type="Rhea" id="RHEA:23708"/>
        <dbReference type="Rhea" id="RHEA-COMP:9602"/>
        <dbReference type="Rhea" id="RHEA-COMP:9603"/>
        <dbReference type="ChEBI" id="CHEBI:15378"/>
        <dbReference type="ChEBI" id="CHEBI:58405"/>
        <dbReference type="ChEBI" id="CHEBI:60033"/>
        <dbReference type="ChEBI" id="CHEBI:78435"/>
        <dbReference type="EC" id="2.4.99.28"/>
    </reaction>
</comment>
<keyword evidence="19" id="KW-1185">Reference proteome</keyword>
<evidence type="ECO:0000256" key="1">
    <source>
        <dbReference type="ARBA" id="ARBA00022475"/>
    </source>
</evidence>
<name>D0R2I2_LACJF</name>
<feature type="compositionally biased region" description="Low complexity" evidence="15">
    <location>
        <begin position="842"/>
        <end position="853"/>
    </location>
</feature>
<keyword evidence="5" id="KW-0808">Transferase</keyword>
<dbReference type="GO" id="GO:0009002">
    <property type="term" value="F:serine-type D-Ala-D-Ala carboxypeptidase activity"/>
    <property type="evidence" value="ECO:0007669"/>
    <property type="project" value="UniProtKB-EC"/>
</dbReference>
<dbReference type="KEGG" id="ljf:FI9785_508"/>
<evidence type="ECO:0000256" key="11">
    <source>
        <dbReference type="ARBA" id="ARBA00023268"/>
    </source>
</evidence>
<dbReference type="InterPro" id="IPR036950">
    <property type="entry name" value="PBP_transglycosylase"/>
</dbReference>
<evidence type="ECO:0000256" key="2">
    <source>
        <dbReference type="ARBA" id="ARBA00022645"/>
    </source>
</evidence>
<dbReference type="Gene3D" id="3.40.50.12800">
    <property type="match status" value="1"/>
</dbReference>
<keyword evidence="8" id="KW-0573">Peptidoglycan synthesis</keyword>
<keyword evidence="6 16" id="KW-0812">Transmembrane</keyword>
<evidence type="ECO:0000256" key="7">
    <source>
        <dbReference type="ARBA" id="ARBA00022960"/>
    </source>
</evidence>
<dbReference type="InterPro" id="IPR023346">
    <property type="entry name" value="Lysozyme-like_dom_sf"/>
</dbReference>
<keyword evidence="7" id="KW-0133">Cell shape</keyword>
<keyword evidence="2" id="KW-0378">Hydrolase</keyword>
<keyword evidence="11" id="KW-0511">Multifunctional enzyme</keyword>
<keyword evidence="2" id="KW-0121">Carboxypeptidase</keyword>
<feature type="region of interest" description="Disordered" evidence="15">
    <location>
        <begin position="838"/>
        <end position="945"/>
    </location>
</feature>
<evidence type="ECO:0000256" key="10">
    <source>
        <dbReference type="ARBA" id="ARBA00023136"/>
    </source>
</evidence>
<comment type="catalytic activity">
    <reaction evidence="13">
        <text>Preferential cleavage: (Ac)2-L-Lys-D-Ala-|-D-Ala. Also transpeptidation of peptidyl-alanyl moieties that are N-acyl substituents of D-alanine.</text>
        <dbReference type="EC" id="3.4.16.4"/>
    </reaction>
</comment>
<dbReference type="EMBL" id="FN298497">
    <property type="protein sequence ID" value="CAX66388.1"/>
    <property type="molecule type" value="Genomic_DNA"/>
</dbReference>
<dbReference type="GO" id="GO:0009252">
    <property type="term" value="P:peptidoglycan biosynthetic process"/>
    <property type="evidence" value="ECO:0007669"/>
    <property type="project" value="UniProtKB-KW"/>
</dbReference>
<sequence length="945" mass="104421">MKNLKEKIRKFLTAGPEVKTLQSESDESQWKFYSGIVYLTFRRVFHYFILIAFFGLFLLIGFGGGYALGIVRNQPIPTISELNHQINHAQNSATLYYAGNKKIATVRPDTVTKKASESELTPLVKNAVTATEDENFYIHKGVLPKSLVRAVLSELTGVGVQTGGSTLTQQLVKMQFLTSQTTWRRKVTEMFYAHKIEKHFSKEDILRAYLNAAPYGKNNRGENIVGIKTAAEGIFGKSISELNLPQAAFIAGLPQSPSVYTPYRLNGKVKSDLDLAMRRKDIVLFRMYRNGDISKKAYLAAKKYDLRADFLAPEKAPKQKKQSGYLYNLVMNKSASLLAENLIEQDGLKVSDVKQDTNRYNQYLTSATELLHQKGYHIKTTIRKPLYQTMQQVVKQNKYGQDRTSRDFDSSTNKWVNTTEHVENGSVVIDNATGKILAFSGGVDFKNSQINHAFDTYRSPGSSIKPYLVYGPAIEHKLISSQTAIADFPTRFGNYIPTDYNSTVENRFISAQEALSKSYNLPAVNLYSKLVNDKNINLRQDMKKLGLNLSKSEFENLGLALGGTDYGFSVADNASAFSNFYNNGKRADPYYIEEIQDPSGRVIYKHKQNPQKVFSTGTSYIMQKMLHQVVTKGTASSLTGTLKFDYKNLIGKTGTSNDYRDIWFNGSTPGITISSWMGYDNFYGHSYNLDSNSSETNLNLWTNIANALYKEDPSIFKLNDAPSRPSSVYKNRVLTRTGTLPGTVSCDGDNIDLSGKKTTALSLSPAPNATARFGIGGSTKDYNLFYDYLEGKNNDYGKVLIYTGKTISKKKNINSLFAVADGSTSENAKNYYGKNHEVYRESNNNSSSSTNRNVGANDEQARSTGQGGNNNSSSTTRSTTSTRESPSSSQNNKSESSNANEANEVNSNISPSESTPTSESAPTSGSASTEATAGDAAADNAPTAP</sequence>
<dbReference type="GO" id="GO:0008955">
    <property type="term" value="F:peptidoglycan glycosyltransferase activity"/>
    <property type="evidence" value="ECO:0007669"/>
    <property type="project" value="UniProtKB-EC"/>
</dbReference>
<keyword evidence="4" id="KW-0328">Glycosyltransferase</keyword>
<dbReference type="SUPFAM" id="SSF53955">
    <property type="entry name" value="Lysozyme-like"/>
    <property type="match status" value="1"/>
</dbReference>
<keyword evidence="3" id="KW-0645">Protease</keyword>
<dbReference type="GO" id="GO:0071555">
    <property type="term" value="P:cell wall organization"/>
    <property type="evidence" value="ECO:0007669"/>
    <property type="project" value="UniProtKB-KW"/>
</dbReference>